<feature type="region of interest" description="Disordered" evidence="1">
    <location>
        <begin position="143"/>
        <end position="162"/>
    </location>
</feature>
<sequence>MSSYTSVIKLLIIHSSKNHRHLSYHPELRISLLAEFQKLWSTSELGVFEGYHNIVKVAHVSSQSKRVMKRKVDEDEKYNRYLDWESEVSLMLWVSKVSKWLIVAICMIWSQTDACLVRIWCALKGQKRAHQFWHGASVSVPRRGVGAPRRTPTLGSPFYTNS</sequence>
<comment type="caution">
    <text evidence="2">The sequence shown here is derived from an EMBL/GenBank/DDBJ whole genome shotgun (WGS) entry which is preliminary data.</text>
</comment>
<dbReference type="Proteomes" id="UP001372338">
    <property type="component" value="Unassembled WGS sequence"/>
</dbReference>
<dbReference type="EMBL" id="JAYWIO010000006">
    <property type="protein sequence ID" value="KAK7256708.1"/>
    <property type="molecule type" value="Genomic_DNA"/>
</dbReference>
<dbReference type="AlphaFoldDB" id="A0AAN9EGB9"/>
<evidence type="ECO:0000313" key="3">
    <source>
        <dbReference type="Proteomes" id="UP001372338"/>
    </source>
</evidence>
<proteinExistence type="predicted"/>
<accession>A0AAN9EGB9</accession>
<name>A0AAN9EGB9_CROPI</name>
<evidence type="ECO:0000256" key="1">
    <source>
        <dbReference type="SAM" id="MobiDB-lite"/>
    </source>
</evidence>
<gene>
    <name evidence="2" type="ORF">RIF29_30166</name>
</gene>
<protein>
    <submittedName>
        <fullName evidence="2">Uncharacterized protein</fullName>
    </submittedName>
</protein>
<keyword evidence="3" id="KW-1185">Reference proteome</keyword>
<organism evidence="2 3">
    <name type="scientific">Crotalaria pallida</name>
    <name type="common">Smooth rattlebox</name>
    <name type="synonym">Crotalaria striata</name>
    <dbReference type="NCBI Taxonomy" id="3830"/>
    <lineage>
        <taxon>Eukaryota</taxon>
        <taxon>Viridiplantae</taxon>
        <taxon>Streptophyta</taxon>
        <taxon>Embryophyta</taxon>
        <taxon>Tracheophyta</taxon>
        <taxon>Spermatophyta</taxon>
        <taxon>Magnoliopsida</taxon>
        <taxon>eudicotyledons</taxon>
        <taxon>Gunneridae</taxon>
        <taxon>Pentapetalae</taxon>
        <taxon>rosids</taxon>
        <taxon>fabids</taxon>
        <taxon>Fabales</taxon>
        <taxon>Fabaceae</taxon>
        <taxon>Papilionoideae</taxon>
        <taxon>50 kb inversion clade</taxon>
        <taxon>genistoids sensu lato</taxon>
        <taxon>core genistoids</taxon>
        <taxon>Crotalarieae</taxon>
        <taxon>Crotalaria</taxon>
    </lineage>
</organism>
<reference evidence="2 3" key="1">
    <citation type="submission" date="2024-01" db="EMBL/GenBank/DDBJ databases">
        <title>The genomes of 5 underutilized Papilionoideae crops provide insights into root nodulation and disease resistanc.</title>
        <authorList>
            <person name="Yuan L."/>
        </authorList>
    </citation>
    <scope>NUCLEOTIDE SEQUENCE [LARGE SCALE GENOMIC DNA]</scope>
    <source>
        <strain evidence="2">ZHUSHIDOU_FW_LH</strain>
        <tissue evidence="2">Leaf</tissue>
    </source>
</reference>
<evidence type="ECO:0000313" key="2">
    <source>
        <dbReference type="EMBL" id="KAK7256708.1"/>
    </source>
</evidence>